<sequence>MPVGLMSRLLLATISLCLASRAVSIRSREDVQRQEDLVAAQDRILRKRSVLLVVPEYSAKQELRILPWSSYTETVATALWFAVARAAWAHDVEELLKEDERKLRTAKELRELHGLVAEQQPLVARCVRGGASLPGNTAVTKLAHGPPATGVEASQRCASKETTLPAEANEGVKALEAARPVSAGEEEEAPDPLPHPPAEQKRPWLYASGRIVREWPPCA</sequence>
<feature type="chain" id="PRO_5012751160" evidence="2">
    <location>
        <begin position="25"/>
        <end position="219"/>
    </location>
</feature>
<feature type="signal peptide" evidence="2">
    <location>
        <begin position="1"/>
        <end position="24"/>
    </location>
</feature>
<keyword evidence="4" id="KW-1185">Reference proteome</keyword>
<evidence type="ECO:0000313" key="3">
    <source>
        <dbReference type="EMBL" id="OLP97638.1"/>
    </source>
</evidence>
<name>A0A1Q9DR69_SYMMI</name>
<protein>
    <submittedName>
        <fullName evidence="3">Uncharacterized protein</fullName>
    </submittedName>
</protein>
<dbReference type="EMBL" id="LSRX01000426">
    <property type="protein sequence ID" value="OLP97638.1"/>
    <property type="molecule type" value="Genomic_DNA"/>
</dbReference>
<gene>
    <name evidence="3" type="ORF">AK812_SmicGene20012</name>
</gene>
<evidence type="ECO:0000256" key="2">
    <source>
        <dbReference type="SAM" id="SignalP"/>
    </source>
</evidence>
<dbReference type="AlphaFoldDB" id="A0A1Q9DR69"/>
<evidence type="ECO:0000256" key="1">
    <source>
        <dbReference type="SAM" id="MobiDB-lite"/>
    </source>
</evidence>
<evidence type="ECO:0000313" key="4">
    <source>
        <dbReference type="Proteomes" id="UP000186817"/>
    </source>
</evidence>
<proteinExistence type="predicted"/>
<dbReference type="Proteomes" id="UP000186817">
    <property type="component" value="Unassembled WGS sequence"/>
</dbReference>
<accession>A0A1Q9DR69</accession>
<keyword evidence="2" id="KW-0732">Signal</keyword>
<organism evidence="3 4">
    <name type="scientific">Symbiodinium microadriaticum</name>
    <name type="common">Dinoflagellate</name>
    <name type="synonym">Zooxanthella microadriatica</name>
    <dbReference type="NCBI Taxonomy" id="2951"/>
    <lineage>
        <taxon>Eukaryota</taxon>
        <taxon>Sar</taxon>
        <taxon>Alveolata</taxon>
        <taxon>Dinophyceae</taxon>
        <taxon>Suessiales</taxon>
        <taxon>Symbiodiniaceae</taxon>
        <taxon>Symbiodinium</taxon>
    </lineage>
</organism>
<comment type="caution">
    <text evidence="3">The sequence shown here is derived from an EMBL/GenBank/DDBJ whole genome shotgun (WGS) entry which is preliminary data.</text>
</comment>
<feature type="region of interest" description="Disordered" evidence="1">
    <location>
        <begin position="162"/>
        <end position="205"/>
    </location>
</feature>
<reference evidence="3 4" key="1">
    <citation type="submission" date="2016-02" db="EMBL/GenBank/DDBJ databases">
        <title>Genome analysis of coral dinoflagellate symbionts highlights evolutionary adaptations to a symbiotic lifestyle.</title>
        <authorList>
            <person name="Aranda M."/>
            <person name="Li Y."/>
            <person name="Liew Y.J."/>
            <person name="Baumgarten S."/>
            <person name="Simakov O."/>
            <person name="Wilson M."/>
            <person name="Piel J."/>
            <person name="Ashoor H."/>
            <person name="Bougouffa S."/>
            <person name="Bajic V.B."/>
            <person name="Ryu T."/>
            <person name="Ravasi T."/>
            <person name="Bayer T."/>
            <person name="Micklem G."/>
            <person name="Kim H."/>
            <person name="Bhak J."/>
            <person name="Lajeunesse T.C."/>
            <person name="Voolstra C.R."/>
        </authorList>
    </citation>
    <scope>NUCLEOTIDE SEQUENCE [LARGE SCALE GENOMIC DNA]</scope>
    <source>
        <strain evidence="3 4">CCMP2467</strain>
    </source>
</reference>